<dbReference type="RefSeq" id="WP_094607022.1">
    <property type="nucleotide sequence ID" value="NZ_CP155573.1"/>
</dbReference>
<evidence type="ECO:0000259" key="1">
    <source>
        <dbReference type="Pfam" id="PF14130"/>
    </source>
</evidence>
<proteinExistence type="predicted"/>
<gene>
    <name evidence="2" type="ORF">SPSIL_048810</name>
</gene>
<feature type="domain" description="CD-NTase associated protein 4-like DNA endonuclease" evidence="1">
    <location>
        <begin position="15"/>
        <end position="120"/>
    </location>
</feature>
<dbReference type="InterPro" id="IPR025382">
    <property type="entry name" value="Cap4-like_endonuclease_dom"/>
</dbReference>
<organism evidence="2 3">
    <name type="scientific">Sporomusa silvacetica DSM 10669</name>
    <dbReference type="NCBI Taxonomy" id="1123289"/>
    <lineage>
        <taxon>Bacteria</taxon>
        <taxon>Bacillati</taxon>
        <taxon>Bacillota</taxon>
        <taxon>Negativicutes</taxon>
        <taxon>Selenomonadales</taxon>
        <taxon>Sporomusaceae</taxon>
        <taxon>Sporomusa</taxon>
    </lineage>
</organism>
<keyword evidence="3" id="KW-1185">Reference proteome</keyword>
<name>A0ABZ3ITA8_9FIRM</name>
<evidence type="ECO:0000313" key="3">
    <source>
        <dbReference type="Proteomes" id="UP000216752"/>
    </source>
</evidence>
<evidence type="ECO:0000313" key="2">
    <source>
        <dbReference type="EMBL" id="XFO68658.1"/>
    </source>
</evidence>
<dbReference type="Pfam" id="PF14130">
    <property type="entry name" value="Cap4_nuclease"/>
    <property type="match status" value="1"/>
</dbReference>
<accession>A0ABZ3ITA8</accession>
<reference evidence="2" key="1">
    <citation type="submission" date="2024-05" db="EMBL/GenBank/DDBJ databases">
        <title>Isolation and characterization of Sporomusa carbonis sp. nov., a carboxydotrophic hydrogenogen in the genus of Sporomusa isolated from a charcoal burning pile.</title>
        <authorList>
            <person name="Boeer T."/>
            <person name="Rosenbaum F."/>
            <person name="Eysell L."/>
            <person name="Mueller V."/>
            <person name="Daniel R."/>
            <person name="Poehlein A."/>
        </authorList>
    </citation>
    <scope>NUCLEOTIDE SEQUENCE [LARGE SCALE GENOMIC DNA]</scope>
    <source>
        <strain evidence="2">DSM 10669</strain>
    </source>
</reference>
<dbReference type="Proteomes" id="UP000216752">
    <property type="component" value="Chromosome"/>
</dbReference>
<sequence length="129" mass="15154">MQNTSYYMSLPFDVSGSLSKNRFRLELLWGISKMLDIYDYDDFTMVFDYVCDIEVHLKDGYEFYQLKTHKGDKIYTINDIVKTNNGSSILGKLYILKRPYDFQNVKLALVSNSYLKTEKKCSQTLRKLA</sequence>
<protein>
    <recommendedName>
        <fullName evidence="1">CD-NTase associated protein 4-like DNA endonuclease domain-containing protein</fullName>
    </recommendedName>
</protein>
<dbReference type="EMBL" id="CP155573">
    <property type="protein sequence ID" value="XFO68658.1"/>
    <property type="molecule type" value="Genomic_DNA"/>
</dbReference>